<evidence type="ECO:0000313" key="2">
    <source>
        <dbReference type="Proteomes" id="UP000007266"/>
    </source>
</evidence>
<dbReference type="HOGENOM" id="CLU_2609167_0_0_1"/>
<keyword evidence="2" id="KW-1185">Reference proteome</keyword>
<organism evidence="1 2">
    <name type="scientific">Tribolium castaneum</name>
    <name type="common">Red flour beetle</name>
    <dbReference type="NCBI Taxonomy" id="7070"/>
    <lineage>
        <taxon>Eukaryota</taxon>
        <taxon>Metazoa</taxon>
        <taxon>Ecdysozoa</taxon>
        <taxon>Arthropoda</taxon>
        <taxon>Hexapoda</taxon>
        <taxon>Insecta</taxon>
        <taxon>Pterygota</taxon>
        <taxon>Neoptera</taxon>
        <taxon>Endopterygota</taxon>
        <taxon>Coleoptera</taxon>
        <taxon>Polyphaga</taxon>
        <taxon>Cucujiformia</taxon>
        <taxon>Tenebrionidae</taxon>
        <taxon>Tenebrionidae incertae sedis</taxon>
        <taxon>Tribolium</taxon>
    </lineage>
</organism>
<sequence>MHCGSWNMGTTPVPLLRCTAGSEVCPSVRGPKLKHELIISSDRVGTLWMSGKAVLETVFVALCGSVRPRDTVLEIMGNV</sequence>
<dbReference type="Proteomes" id="UP000007266">
    <property type="component" value="Linkage group 4"/>
</dbReference>
<gene>
    <name evidence="1" type="primary">GLEAN_08453</name>
    <name evidence="1" type="ORF">TcasGA2_TC008453</name>
</gene>
<proteinExistence type="predicted"/>
<dbReference type="EMBL" id="KQ971338">
    <property type="protein sequence ID" value="EFA02728.1"/>
    <property type="molecule type" value="Genomic_DNA"/>
</dbReference>
<reference evidence="1 2" key="2">
    <citation type="journal article" date="2010" name="Nucleic Acids Res.">
        <title>BeetleBase in 2010: revisions to provide comprehensive genomic information for Tribolium castaneum.</title>
        <authorList>
            <person name="Kim H.S."/>
            <person name="Murphy T."/>
            <person name="Xia J."/>
            <person name="Caragea D."/>
            <person name="Park Y."/>
            <person name="Beeman R.W."/>
            <person name="Lorenzen M.D."/>
            <person name="Butcher S."/>
            <person name="Manak J.R."/>
            <person name="Brown S.J."/>
        </authorList>
    </citation>
    <scope>GENOME REANNOTATION</scope>
    <source>
        <strain evidence="1 2">Georgia GA2</strain>
    </source>
</reference>
<name>D2A230_TRICA</name>
<accession>D2A230</accession>
<evidence type="ECO:0000313" key="1">
    <source>
        <dbReference type="EMBL" id="EFA02728.1"/>
    </source>
</evidence>
<dbReference type="AlphaFoldDB" id="D2A230"/>
<dbReference type="InParanoid" id="D2A230"/>
<protein>
    <submittedName>
        <fullName evidence="1">Uncharacterized protein</fullName>
    </submittedName>
</protein>
<reference evidence="1 2" key="1">
    <citation type="journal article" date="2008" name="Nature">
        <title>The genome of the model beetle and pest Tribolium castaneum.</title>
        <authorList>
            <consortium name="Tribolium Genome Sequencing Consortium"/>
            <person name="Richards S."/>
            <person name="Gibbs R.A."/>
            <person name="Weinstock G.M."/>
            <person name="Brown S.J."/>
            <person name="Denell R."/>
            <person name="Beeman R.W."/>
            <person name="Gibbs R."/>
            <person name="Beeman R.W."/>
            <person name="Brown S.J."/>
            <person name="Bucher G."/>
            <person name="Friedrich M."/>
            <person name="Grimmelikhuijzen C.J."/>
            <person name="Klingler M."/>
            <person name="Lorenzen M."/>
            <person name="Richards S."/>
            <person name="Roth S."/>
            <person name="Schroder R."/>
            <person name="Tautz D."/>
            <person name="Zdobnov E.M."/>
            <person name="Muzny D."/>
            <person name="Gibbs R.A."/>
            <person name="Weinstock G.M."/>
            <person name="Attaway T."/>
            <person name="Bell S."/>
            <person name="Buhay C.J."/>
            <person name="Chandrabose M.N."/>
            <person name="Chavez D."/>
            <person name="Clerk-Blankenburg K.P."/>
            <person name="Cree A."/>
            <person name="Dao M."/>
            <person name="Davis C."/>
            <person name="Chacko J."/>
            <person name="Dinh H."/>
            <person name="Dugan-Rocha S."/>
            <person name="Fowler G."/>
            <person name="Garner T.T."/>
            <person name="Garnes J."/>
            <person name="Gnirke A."/>
            <person name="Hawes A."/>
            <person name="Hernandez J."/>
            <person name="Hines S."/>
            <person name="Holder M."/>
            <person name="Hume J."/>
            <person name="Jhangiani S.N."/>
            <person name="Joshi V."/>
            <person name="Khan Z.M."/>
            <person name="Jackson L."/>
            <person name="Kovar C."/>
            <person name="Kowis A."/>
            <person name="Lee S."/>
            <person name="Lewis L.R."/>
            <person name="Margolis J."/>
            <person name="Morgan M."/>
            <person name="Nazareth L.V."/>
            <person name="Nguyen N."/>
            <person name="Okwuonu G."/>
            <person name="Parker D."/>
            <person name="Richards S."/>
            <person name="Ruiz S.J."/>
            <person name="Santibanez J."/>
            <person name="Savard J."/>
            <person name="Scherer S.E."/>
            <person name="Schneider B."/>
            <person name="Sodergren E."/>
            <person name="Tautz D."/>
            <person name="Vattahil S."/>
            <person name="Villasana D."/>
            <person name="White C.S."/>
            <person name="Wright R."/>
            <person name="Park Y."/>
            <person name="Beeman R.W."/>
            <person name="Lord J."/>
            <person name="Oppert B."/>
            <person name="Lorenzen M."/>
            <person name="Brown S."/>
            <person name="Wang L."/>
            <person name="Savard J."/>
            <person name="Tautz D."/>
            <person name="Richards S."/>
            <person name="Weinstock G."/>
            <person name="Gibbs R.A."/>
            <person name="Liu Y."/>
            <person name="Worley K."/>
            <person name="Weinstock G."/>
            <person name="Elsik C.G."/>
            <person name="Reese J.T."/>
            <person name="Elhaik E."/>
            <person name="Landan G."/>
            <person name="Graur D."/>
            <person name="Arensburger P."/>
            <person name="Atkinson P."/>
            <person name="Beeman R.W."/>
            <person name="Beidler J."/>
            <person name="Brown S.J."/>
            <person name="Demuth J.P."/>
            <person name="Drury D.W."/>
            <person name="Du Y.Z."/>
            <person name="Fujiwara H."/>
            <person name="Lorenzen M."/>
            <person name="Maselli V."/>
            <person name="Osanai M."/>
            <person name="Park Y."/>
            <person name="Robertson H.M."/>
            <person name="Tu Z."/>
            <person name="Wang J.J."/>
            <person name="Wang S."/>
            <person name="Richards S."/>
            <person name="Song H."/>
            <person name="Zhang L."/>
            <person name="Sodergren E."/>
            <person name="Werner D."/>
            <person name="Stanke M."/>
            <person name="Morgenstern B."/>
            <person name="Solovyev V."/>
            <person name="Kosarev P."/>
            <person name="Brown G."/>
            <person name="Chen H.C."/>
            <person name="Ermolaeva O."/>
            <person name="Hlavina W."/>
            <person name="Kapustin Y."/>
            <person name="Kiryutin B."/>
            <person name="Kitts P."/>
            <person name="Maglott D."/>
            <person name="Pruitt K."/>
            <person name="Sapojnikov V."/>
            <person name="Souvorov A."/>
            <person name="Mackey A.J."/>
            <person name="Waterhouse R.M."/>
            <person name="Wyder S."/>
            <person name="Zdobnov E.M."/>
            <person name="Zdobnov E.M."/>
            <person name="Wyder S."/>
            <person name="Kriventseva E.V."/>
            <person name="Kadowaki T."/>
            <person name="Bork P."/>
            <person name="Aranda M."/>
            <person name="Bao R."/>
            <person name="Beermann A."/>
            <person name="Berns N."/>
            <person name="Bolognesi R."/>
            <person name="Bonneton F."/>
            <person name="Bopp D."/>
            <person name="Brown S.J."/>
            <person name="Bucher G."/>
            <person name="Butts T."/>
            <person name="Chaumot A."/>
            <person name="Denell R.E."/>
            <person name="Ferrier D.E."/>
            <person name="Friedrich M."/>
            <person name="Gordon C.M."/>
            <person name="Jindra M."/>
            <person name="Klingler M."/>
            <person name="Lan Q."/>
            <person name="Lattorff H.M."/>
            <person name="Laudet V."/>
            <person name="von Levetsow C."/>
            <person name="Liu Z."/>
            <person name="Lutz R."/>
            <person name="Lynch J.A."/>
            <person name="da Fonseca R.N."/>
            <person name="Posnien N."/>
            <person name="Reuter R."/>
            <person name="Roth S."/>
            <person name="Savard J."/>
            <person name="Schinko J.B."/>
            <person name="Schmitt C."/>
            <person name="Schoppmeier M."/>
            <person name="Schroder R."/>
            <person name="Shippy T.D."/>
            <person name="Simonnet F."/>
            <person name="Marques-Souza H."/>
            <person name="Tautz D."/>
            <person name="Tomoyasu Y."/>
            <person name="Trauner J."/>
            <person name="Van der Zee M."/>
            <person name="Vervoort M."/>
            <person name="Wittkopp N."/>
            <person name="Wimmer E.A."/>
            <person name="Yang X."/>
            <person name="Jones A.K."/>
            <person name="Sattelle D.B."/>
            <person name="Ebert P.R."/>
            <person name="Nelson D."/>
            <person name="Scott J.G."/>
            <person name="Beeman R.W."/>
            <person name="Muthukrishnan S."/>
            <person name="Kramer K.J."/>
            <person name="Arakane Y."/>
            <person name="Beeman R.W."/>
            <person name="Zhu Q."/>
            <person name="Hogenkamp D."/>
            <person name="Dixit R."/>
            <person name="Oppert B."/>
            <person name="Jiang H."/>
            <person name="Zou Z."/>
            <person name="Marshall J."/>
            <person name="Elpidina E."/>
            <person name="Vinokurov K."/>
            <person name="Oppert C."/>
            <person name="Zou Z."/>
            <person name="Evans J."/>
            <person name="Lu Z."/>
            <person name="Zhao P."/>
            <person name="Sumathipala N."/>
            <person name="Altincicek B."/>
            <person name="Vilcinskas A."/>
            <person name="Williams M."/>
            <person name="Hultmark D."/>
            <person name="Hetru C."/>
            <person name="Jiang H."/>
            <person name="Grimmelikhuijzen C.J."/>
            <person name="Hauser F."/>
            <person name="Cazzamali G."/>
            <person name="Williamson M."/>
            <person name="Park Y."/>
            <person name="Li B."/>
            <person name="Tanaka Y."/>
            <person name="Predel R."/>
            <person name="Neupert S."/>
            <person name="Schachtner J."/>
            <person name="Verleyen P."/>
            <person name="Raible F."/>
            <person name="Bork P."/>
            <person name="Friedrich M."/>
            <person name="Walden K.K."/>
            <person name="Robertson H.M."/>
            <person name="Angeli S."/>
            <person name="Foret S."/>
            <person name="Bucher G."/>
            <person name="Schuetz S."/>
            <person name="Maleszka R."/>
            <person name="Wimmer E.A."/>
            <person name="Beeman R.W."/>
            <person name="Lorenzen M."/>
            <person name="Tomoyasu Y."/>
            <person name="Miller S.C."/>
            <person name="Grossmann D."/>
            <person name="Bucher G."/>
        </authorList>
    </citation>
    <scope>NUCLEOTIDE SEQUENCE [LARGE SCALE GENOMIC DNA]</scope>
    <source>
        <strain evidence="1 2">Georgia GA2</strain>
    </source>
</reference>